<comment type="caution">
    <text evidence="2">The sequence shown here is derived from an EMBL/GenBank/DDBJ whole genome shotgun (WGS) entry which is preliminary data.</text>
</comment>
<dbReference type="Proteomes" id="UP001642540">
    <property type="component" value="Unassembled WGS sequence"/>
</dbReference>
<evidence type="ECO:0000313" key="2">
    <source>
        <dbReference type="EMBL" id="CAL8068198.1"/>
    </source>
</evidence>
<evidence type="ECO:0000256" key="1">
    <source>
        <dbReference type="SAM" id="Phobius"/>
    </source>
</evidence>
<sequence>METRDNSRTIEFCSRKADSGYTVDEMRRPKTAIETYRKLQILTQCFNDCMAPMVMPTIKFAVVGALIPCGYVFIRSMNQKFIDEFPGICEHYLEYQLLS</sequence>
<keyword evidence="1" id="KW-1133">Transmembrane helix</keyword>
<keyword evidence="1" id="KW-0812">Transmembrane</keyword>
<evidence type="ECO:0000313" key="3">
    <source>
        <dbReference type="Proteomes" id="UP001642540"/>
    </source>
</evidence>
<protein>
    <submittedName>
        <fullName evidence="2">Uncharacterized protein</fullName>
    </submittedName>
</protein>
<reference evidence="2 3" key="1">
    <citation type="submission" date="2024-08" db="EMBL/GenBank/DDBJ databases">
        <authorList>
            <person name="Cucini C."/>
            <person name="Frati F."/>
        </authorList>
    </citation>
    <scope>NUCLEOTIDE SEQUENCE [LARGE SCALE GENOMIC DNA]</scope>
</reference>
<proteinExistence type="predicted"/>
<gene>
    <name evidence="2" type="ORF">ODALV1_LOCUS158</name>
</gene>
<keyword evidence="1" id="KW-0472">Membrane</keyword>
<accession>A0ABP1PHU5</accession>
<name>A0ABP1PHU5_9HEXA</name>
<feature type="transmembrane region" description="Helical" evidence="1">
    <location>
        <begin position="57"/>
        <end position="74"/>
    </location>
</feature>
<organism evidence="2 3">
    <name type="scientific">Orchesella dallaii</name>
    <dbReference type="NCBI Taxonomy" id="48710"/>
    <lineage>
        <taxon>Eukaryota</taxon>
        <taxon>Metazoa</taxon>
        <taxon>Ecdysozoa</taxon>
        <taxon>Arthropoda</taxon>
        <taxon>Hexapoda</taxon>
        <taxon>Collembola</taxon>
        <taxon>Entomobryomorpha</taxon>
        <taxon>Entomobryoidea</taxon>
        <taxon>Orchesellidae</taxon>
        <taxon>Orchesellinae</taxon>
        <taxon>Orchesella</taxon>
    </lineage>
</organism>
<dbReference type="EMBL" id="CAXLJM020000001">
    <property type="protein sequence ID" value="CAL8068198.1"/>
    <property type="molecule type" value="Genomic_DNA"/>
</dbReference>
<keyword evidence="3" id="KW-1185">Reference proteome</keyword>